<dbReference type="Proteomes" id="UP001497522">
    <property type="component" value="Chromosome 16"/>
</dbReference>
<accession>A0ABP1AW36</accession>
<sequence>MGPKKEEAKKETLKKDAIPKDASKKDAPPPPPPQPEENPLQKQVEEQAEEIIKLREVLAIIGSGEGDLRETKILDLFKKNRILNLQLERERTRNNNIKKAMAILQHELLTIQNAKGRDDNPIQESLDYWVDKYQRTNKKLLEVQANETMLEKQIQKLNHIIQREVGDHIPLQKVIEDGSGWVGRSEQVSLLKDKVAELKTQVAALQPAPISGYNTIKNDERRAVEILHRNQLEAMDVDRRLQYDKLVHDFLALRASWGMQKKRLDGVIARRNILEKELTGARQKMGMLLSKSTNDDLLIQALTIELATVKQQIGPPYAKPGGPLQLDHHIRCDRLAASFNDLKEQCHEQSFQIKSQEEIIQMYHDTIDNQDCEDWCTATLFQESYASSESRLPTPEEKS</sequence>
<proteinExistence type="predicted"/>
<reference evidence="2" key="1">
    <citation type="submission" date="2024-03" db="EMBL/GenBank/DDBJ databases">
        <authorList>
            <consortium name="ELIXIR-Norway"/>
            <consortium name="Elixir Norway"/>
        </authorList>
    </citation>
    <scope>NUCLEOTIDE SEQUENCE</scope>
</reference>
<dbReference type="PANTHER" id="PTHR31935">
    <property type="entry name" value="COILED-COIL DOMAIN-CONTAINING PROTEIN 13"/>
    <property type="match status" value="1"/>
</dbReference>
<evidence type="ECO:0000313" key="2">
    <source>
        <dbReference type="EMBL" id="CAK9866698.1"/>
    </source>
</evidence>
<dbReference type="InterPro" id="IPR038929">
    <property type="entry name" value="CCDC13"/>
</dbReference>
<protein>
    <submittedName>
        <fullName evidence="2">Uncharacterized protein</fullName>
    </submittedName>
</protein>
<keyword evidence="3" id="KW-1185">Reference proteome</keyword>
<name>A0ABP1AW36_9BRYO</name>
<feature type="compositionally biased region" description="Basic and acidic residues" evidence="1">
    <location>
        <begin position="1"/>
        <end position="27"/>
    </location>
</feature>
<organism evidence="2 3">
    <name type="scientific">Sphagnum jensenii</name>
    <dbReference type="NCBI Taxonomy" id="128206"/>
    <lineage>
        <taxon>Eukaryota</taxon>
        <taxon>Viridiplantae</taxon>
        <taxon>Streptophyta</taxon>
        <taxon>Embryophyta</taxon>
        <taxon>Bryophyta</taxon>
        <taxon>Sphagnophytina</taxon>
        <taxon>Sphagnopsida</taxon>
        <taxon>Sphagnales</taxon>
        <taxon>Sphagnaceae</taxon>
        <taxon>Sphagnum</taxon>
    </lineage>
</organism>
<dbReference type="PANTHER" id="PTHR31935:SF1">
    <property type="entry name" value="COILED-COIL DOMAIN-CONTAINING PROTEIN 13"/>
    <property type="match status" value="1"/>
</dbReference>
<evidence type="ECO:0000313" key="3">
    <source>
        <dbReference type="Proteomes" id="UP001497522"/>
    </source>
</evidence>
<evidence type="ECO:0000256" key="1">
    <source>
        <dbReference type="SAM" id="MobiDB-lite"/>
    </source>
</evidence>
<feature type="region of interest" description="Disordered" evidence="1">
    <location>
        <begin position="1"/>
        <end position="45"/>
    </location>
</feature>
<dbReference type="EMBL" id="OZ023717">
    <property type="protein sequence ID" value="CAK9866698.1"/>
    <property type="molecule type" value="Genomic_DNA"/>
</dbReference>
<gene>
    <name evidence="2" type="ORF">CSSPJE1EN2_LOCUS9693</name>
</gene>